<name>A0A8T0HJ76_CERPU</name>
<gene>
    <name evidence="1" type="ORF">KC19_6G191500</name>
</gene>
<dbReference type="EMBL" id="CM026427">
    <property type="protein sequence ID" value="KAG0570842.1"/>
    <property type="molecule type" value="Genomic_DNA"/>
</dbReference>
<protein>
    <submittedName>
        <fullName evidence="1">Uncharacterized protein</fullName>
    </submittedName>
</protein>
<keyword evidence="2" id="KW-1185">Reference proteome</keyword>
<evidence type="ECO:0000313" key="2">
    <source>
        <dbReference type="Proteomes" id="UP000822688"/>
    </source>
</evidence>
<comment type="caution">
    <text evidence="1">The sequence shown here is derived from an EMBL/GenBank/DDBJ whole genome shotgun (WGS) entry which is preliminary data.</text>
</comment>
<organism evidence="1 2">
    <name type="scientific">Ceratodon purpureus</name>
    <name type="common">Fire moss</name>
    <name type="synonym">Dicranum purpureum</name>
    <dbReference type="NCBI Taxonomy" id="3225"/>
    <lineage>
        <taxon>Eukaryota</taxon>
        <taxon>Viridiplantae</taxon>
        <taxon>Streptophyta</taxon>
        <taxon>Embryophyta</taxon>
        <taxon>Bryophyta</taxon>
        <taxon>Bryophytina</taxon>
        <taxon>Bryopsida</taxon>
        <taxon>Dicranidae</taxon>
        <taxon>Pseudoditrichales</taxon>
        <taxon>Ditrichaceae</taxon>
        <taxon>Ceratodon</taxon>
    </lineage>
</organism>
<dbReference type="AlphaFoldDB" id="A0A8T0HJ76"/>
<sequence>MYCDGIPLAHLANPLQLCCCSVAVEIFQNWDFLALERRPLGVTLPLVYWYIAGQSGYTTTLAPKFFISYDTPGSQFQLHKTIDKIHKLFFPEQGVAAKTVKKIPLKTLKLSVSSSVAVQLEIDNGNYRREKGGNSRHVKLQLWRFMGRFGSKAAAAAEWHRAACA</sequence>
<evidence type="ECO:0000313" key="1">
    <source>
        <dbReference type="EMBL" id="KAG0570842.1"/>
    </source>
</evidence>
<proteinExistence type="predicted"/>
<accession>A0A8T0HJ76</accession>
<dbReference type="Proteomes" id="UP000822688">
    <property type="component" value="Chromosome 6"/>
</dbReference>
<reference evidence="1 2" key="1">
    <citation type="submission" date="2020-06" db="EMBL/GenBank/DDBJ databases">
        <title>WGS assembly of Ceratodon purpureus strain R40.</title>
        <authorList>
            <person name="Carey S.B."/>
            <person name="Jenkins J."/>
            <person name="Shu S."/>
            <person name="Lovell J.T."/>
            <person name="Sreedasyam A."/>
            <person name="Maumus F."/>
            <person name="Tiley G.P."/>
            <person name="Fernandez-Pozo N."/>
            <person name="Barry K."/>
            <person name="Chen C."/>
            <person name="Wang M."/>
            <person name="Lipzen A."/>
            <person name="Daum C."/>
            <person name="Saski C.A."/>
            <person name="Payton A.C."/>
            <person name="Mcbreen J.C."/>
            <person name="Conrad R.E."/>
            <person name="Kollar L.M."/>
            <person name="Olsson S."/>
            <person name="Huttunen S."/>
            <person name="Landis J.B."/>
            <person name="Wickett N.J."/>
            <person name="Johnson M.G."/>
            <person name="Rensing S.A."/>
            <person name="Grimwood J."/>
            <person name="Schmutz J."/>
            <person name="Mcdaniel S.F."/>
        </authorList>
    </citation>
    <scope>NUCLEOTIDE SEQUENCE [LARGE SCALE GENOMIC DNA]</scope>
    <source>
        <strain evidence="1 2">R40</strain>
    </source>
</reference>